<evidence type="ECO:0000313" key="1">
    <source>
        <dbReference type="EMBL" id="SFK87155.1"/>
    </source>
</evidence>
<name>A0A1I4D1X9_9HYPH</name>
<evidence type="ECO:0000313" key="2">
    <source>
        <dbReference type="Proteomes" id="UP000323300"/>
    </source>
</evidence>
<proteinExistence type="predicted"/>
<keyword evidence="2" id="KW-1185">Reference proteome</keyword>
<sequence length="45" mass="4751">MSAVAASVRAAIAPNQNNISSMFDKCLAVTSPMPLVPPEKCCLWS</sequence>
<dbReference type="EMBL" id="FOSL01000015">
    <property type="protein sequence ID" value="SFK87155.1"/>
    <property type="molecule type" value="Genomic_DNA"/>
</dbReference>
<dbReference type="AlphaFoldDB" id="A0A1I4D1X9"/>
<accession>A0A1I4D1X9</accession>
<protein>
    <submittedName>
        <fullName evidence="1">Uncharacterized protein</fullName>
    </submittedName>
</protein>
<dbReference type="Proteomes" id="UP000323300">
    <property type="component" value="Unassembled WGS sequence"/>
</dbReference>
<reference evidence="1 2" key="1">
    <citation type="submission" date="2016-10" db="EMBL/GenBank/DDBJ databases">
        <authorList>
            <person name="Varghese N."/>
            <person name="Submissions S."/>
        </authorList>
    </citation>
    <scope>NUCLEOTIDE SEQUENCE [LARGE SCALE GENOMIC DNA]</scope>
    <source>
        <strain evidence="1 2">DSM 21822</strain>
    </source>
</reference>
<gene>
    <name evidence="1" type="ORF">SAMN04488498_11586</name>
</gene>
<organism evidence="1 2">
    <name type="scientific">Neomesorhizobium albiziae</name>
    <dbReference type="NCBI Taxonomy" id="335020"/>
    <lineage>
        <taxon>Bacteria</taxon>
        <taxon>Pseudomonadati</taxon>
        <taxon>Pseudomonadota</taxon>
        <taxon>Alphaproteobacteria</taxon>
        <taxon>Hyphomicrobiales</taxon>
        <taxon>Phyllobacteriaceae</taxon>
        <taxon>Neomesorhizobium</taxon>
    </lineage>
</organism>